<gene>
    <name evidence="3" type="ORF">C1I64_02320</name>
</gene>
<proteinExistence type="predicted"/>
<feature type="domain" description="YdbS-like PH" evidence="2">
    <location>
        <begin position="75"/>
        <end position="149"/>
    </location>
</feature>
<keyword evidence="1" id="KW-0812">Transmembrane</keyword>
<evidence type="ECO:0000256" key="1">
    <source>
        <dbReference type="SAM" id="Phobius"/>
    </source>
</evidence>
<organism evidence="3 4">
    <name type="scientific">Rathayibacter festucae DSM 15932</name>
    <dbReference type="NCBI Taxonomy" id="1328866"/>
    <lineage>
        <taxon>Bacteria</taxon>
        <taxon>Bacillati</taxon>
        <taxon>Actinomycetota</taxon>
        <taxon>Actinomycetes</taxon>
        <taxon>Micrococcales</taxon>
        <taxon>Microbacteriaceae</taxon>
        <taxon>Rathayibacter</taxon>
    </lineage>
</organism>
<dbReference type="Pfam" id="PF03703">
    <property type="entry name" value="bPH_2"/>
    <property type="match status" value="1"/>
</dbReference>
<name>A0A3Q9UXF3_9MICO</name>
<dbReference type="RefSeq" id="WP_127886080.1">
    <property type="nucleotide sequence ID" value="NZ_CP028137.1"/>
</dbReference>
<reference evidence="4" key="1">
    <citation type="submission" date="2018-03" db="EMBL/GenBank/DDBJ databases">
        <title>Bacteriophage NCPPB3778 and a type I-E CRISPR drive the evolution of the US Biological Select Agent, Rathayibacter toxicus.</title>
        <authorList>
            <person name="Davis E.W.II."/>
            <person name="Tabima J.F."/>
            <person name="Weisberg A.J."/>
            <person name="Dantas Lopes L."/>
            <person name="Wiseman M.S."/>
            <person name="Wiseman M.S."/>
            <person name="Pupko T."/>
            <person name="Belcher M.S."/>
            <person name="Sechler A.J."/>
            <person name="Tancos M.A."/>
            <person name="Schroeder B.K."/>
            <person name="Murray T.D."/>
            <person name="Luster D.G."/>
            <person name="Schneider W.L."/>
            <person name="Rogers E."/>
            <person name="Andreote F.D."/>
            <person name="Grunwald N.J."/>
            <person name="Putnam M.L."/>
            <person name="Chang J.H."/>
        </authorList>
    </citation>
    <scope>NUCLEOTIDE SEQUENCE [LARGE SCALE GENOMIC DNA]</scope>
    <source>
        <strain evidence="4">DSM 15932</strain>
    </source>
</reference>
<keyword evidence="1" id="KW-0472">Membrane</keyword>
<feature type="transmembrane region" description="Helical" evidence="1">
    <location>
        <begin position="51"/>
        <end position="76"/>
    </location>
</feature>
<dbReference type="KEGG" id="rfs:C1I64_02320"/>
<sequence length="170" mass="18721">MSAGGRDRLAEGDRELARLTPRARRAVAPVAGFLLLTWAGFYFAAQFELELQRWIIALGTAVLVLLLCVPGIAGWASIRYRITQRGLHARRGVLSVRRADLDFDPRMAVGVSRSLSQRVARCGDVRITRDGAEAFVLRDVEDPELVAELLRDAIAAIPLPLPDWPAPDPL</sequence>
<dbReference type="AlphaFoldDB" id="A0A3Q9UXF3"/>
<dbReference type="EMBL" id="CP028137">
    <property type="protein sequence ID" value="AZZ51000.1"/>
    <property type="molecule type" value="Genomic_DNA"/>
</dbReference>
<dbReference type="InterPro" id="IPR005182">
    <property type="entry name" value="YdbS-like_PH"/>
</dbReference>
<keyword evidence="1" id="KW-1133">Transmembrane helix</keyword>
<accession>A0A3Q9UXF3</accession>
<protein>
    <recommendedName>
        <fullName evidence="2">YdbS-like PH domain-containing protein</fullName>
    </recommendedName>
</protein>
<feature type="transmembrane region" description="Helical" evidence="1">
    <location>
        <begin position="26"/>
        <end position="45"/>
    </location>
</feature>
<evidence type="ECO:0000313" key="3">
    <source>
        <dbReference type="EMBL" id="AZZ51000.1"/>
    </source>
</evidence>
<evidence type="ECO:0000313" key="4">
    <source>
        <dbReference type="Proteomes" id="UP000285317"/>
    </source>
</evidence>
<evidence type="ECO:0000259" key="2">
    <source>
        <dbReference type="Pfam" id="PF03703"/>
    </source>
</evidence>
<dbReference type="Proteomes" id="UP000285317">
    <property type="component" value="Chromosome"/>
</dbReference>